<dbReference type="EMBL" id="LAZR01000287">
    <property type="protein sequence ID" value="KKN76906.1"/>
    <property type="molecule type" value="Genomic_DNA"/>
</dbReference>
<sequence length="49" mass="5514">MADVRCKKCNKKLGAELDGQINIVCPKCSTYNTFDTRLDKLPRIVVSVK</sequence>
<gene>
    <name evidence="1" type="ORF">LCGC14_0365570</name>
</gene>
<evidence type="ECO:0008006" key="2">
    <source>
        <dbReference type="Google" id="ProtNLM"/>
    </source>
</evidence>
<evidence type="ECO:0000313" key="1">
    <source>
        <dbReference type="EMBL" id="KKN76906.1"/>
    </source>
</evidence>
<comment type="caution">
    <text evidence="1">The sequence shown here is derived from an EMBL/GenBank/DDBJ whole genome shotgun (WGS) entry which is preliminary data.</text>
</comment>
<reference evidence="1" key="1">
    <citation type="journal article" date="2015" name="Nature">
        <title>Complex archaea that bridge the gap between prokaryotes and eukaryotes.</title>
        <authorList>
            <person name="Spang A."/>
            <person name="Saw J.H."/>
            <person name="Jorgensen S.L."/>
            <person name="Zaremba-Niedzwiedzka K."/>
            <person name="Martijn J."/>
            <person name="Lind A.E."/>
            <person name="van Eijk R."/>
            <person name="Schleper C."/>
            <person name="Guy L."/>
            <person name="Ettema T.J."/>
        </authorList>
    </citation>
    <scope>NUCLEOTIDE SEQUENCE</scope>
</reference>
<dbReference type="AlphaFoldDB" id="A0A0F9VTX8"/>
<name>A0A0F9VTX8_9ZZZZ</name>
<accession>A0A0F9VTX8</accession>
<organism evidence="1">
    <name type="scientific">marine sediment metagenome</name>
    <dbReference type="NCBI Taxonomy" id="412755"/>
    <lineage>
        <taxon>unclassified sequences</taxon>
        <taxon>metagenomes</taxon>
        <taxon>ecological metagenomes</taxon>
    </lineage>
</organism>
<protein>
    <recommendedName>
        <fullName evidence="2">Com family DNA-binding transcriptional regulator</fullName>
    </recommendedName>
</protein>
<proteinExistence type="predicted"/>